<feature type="signal peptide" evidence="1">
    <location>
        <begin position="1"/>
        <end position="20"/>
    </location>
</feature>
<dbReference type="Proteomes" id="UP001251528">
    <property type="component" value="Unassembled WGS sequence"/>
</dbReference>
<evidence type="ECO:0000256" key="1">
    <source>
        <dbReference type="SAM" id="SignalP"/>
    </source>
</evidence>
<keyword evidence="3" id="KW-1185">Reference proteome</keyword>
<proteinExistence type="predicted"/>
<sequence length="181" mass="19389">MKFTTSTVISSVFFAGTALAAPSKPQAFDVMALRSASPIHFASLSAAKSSLFLNLPKQDAQCKGENNRAVLYLQGSKLFLYSDGDKLQQVFVDRSGMGQGKIGYIDSDSQPPRNSELEGWSINGDGNLVFDNKILQACPNSIDGAWAVWTTDVAEPAGNKGCLGFSPRTLPNDKPVSCVYS</sequence>
<evidence type="ECO:0000313" key="3">
    <source>
        <dbReference type="Proteomes" id="UP001251528"/>
    </source>
</evidence>
<accession>A0AAJ0FSF8</accession>
<dbReference type="AlphaFoldDB" id="A0AAJ0FSF8"/>
<name>A0AAJ0FSF8_9HYPO</name>
<keyword evidence="1" id="KW-0732">Signal</keyword>
<evidence type="ECO:0000313" key="2">
    <source>
        <dbReference type="EMBL" id="KAK2589603.1"/>
    </source>
</evidence>
<organism evidence="2 3">
    <name type="scientific">Conoideocrella luteorostrata</name>
    <dbReference type="NCBI Taxonomy" id="1105319"/>
    <lineage>
        <taxon>Eukaryota</taxon>
        <taxon>Fungi</taxon>
        <taxon>Dikarya</taxon>
        <taxon>Ascomycota</taxon>
        <taxon>Pezizomycotina</taxon>
        <taxon>Sordariomycetes</taxon>
        <taxon>Hypocreomycetidae</taxon>
        <taxon>Hypocreales</taxon>
        <taxon>Clavicipitaceae</taxon>
        <taxon>Conoideocrella</taxon>
    </lineage>
</organism>
<evidence type="ECO:0008006" key="4">
    <source>
        <dbReference type="Google" id="ProtNLM"/>
    </source>
</evidence>
<gene>
    <name evidence="2" type="ORF">QQS21_012720</name>
</gene>
<reference evidence="2" key="1">
    <citation type="submission" date="2023-06" db="EMBL/GenBank/DDBJ databases">
        <title>Conoideocrella luteorostrata (Hypocreales: Clavicipitaceae), a potential biocontrol fungus for elongate hemlock scale in United States Christmas tree production areas.</title>
        <authorList>
            <person name="Barrett H."/>
            <person name="Lovett B."/>
            <person name="Macias A.M."/>
            <person name="Stajich J.E."/>
            <person name="Kasson M.T."/>
        </authorList>
    </citation>
    <scope>NUCLEOTIDE SEQUENCE</scope>
    <source>
        <strain evidence="2">ARSEF 14590</strain>
    </source>
</reference>
<dbReference type="EMBL" id="JASWJB010000605">
    <property type="protein sequence ID" value="KAK2589603.1"/>
    <property type="molecule type" value="Genomic_DNA"/>
</dbReference>
<comment type="caution">
    <text evidence="2">The sequence shown here is derived from an EMBL/GenBank/DDBJ whole genome shotgun (WGS) entry which is preliminary data.</text>
</comment>
<feature type="chain" id="PRO_5042607465" description="Cell wall protein PhiA" evidence="1">
    <location>
        <begin position="21"/>
        <end position="181"/>
    </location>
</feature>
<protein>
    <recommendedName>
        <fullName evidence="4">Cell wall protein PhiA</fullName>
    </recommendedName>
</protein>